<accession>A0A090D0C1</accession>
<evidence type="ECO:0000313" key="4">
    <source>
        <dbReference type="Proteomes" id="UP000031552"/>
    </source>
</evidence>
<dbReference type="Proteomes" id="UP000031552">
    <property type="component" value="Unassembled WGS sequence"/>
</dbReference>
<evidence type="ECO:0000313" key="3">
    <source>
        <dbReference type="EMBL" id="CDR34972.1"/>
    </source>
</evidence>
<reference evidence="3" key="1">
    <citation type="submission" date="2013-12" db="EMBL/GenBank/DDBJ databases">
        <authorList>
            <person name="Linke B."/>
        </authorList>
    </citation>
    <scope>NUCLEOTIDE SEQUENCE [LARGE SCALE GENOMIC DNA]</scope>
    <source>
        <strain evidence="3">CRIB-18</strain>
    </source>
</reference>
<proteinExistence type="inferred from homology"/>
<evidence type="ECO:0000256" key="2">
    <source>
        <dbReference type="HAMAP-Rule" id="MF_00758"/>
    </source>
</evidence>
<gene>
    <name evidence="3" type="ORF">CSEC_2166</name>
</gene>
<keyword evidence="4" id="KW-1185">Reference proteome</keyword>
<dbReference type="GO" id="GO:0005829">
    <property type="term" value="C:cytosol"/>
    <property type="evidence" value="ECO:0007669"/>
    <property type="project" value="TreeGrafter"/>
</dbReference>
<name>A0A090D0C1_9BACT</name>
<protein>
    <recommendedName>
        <fullName evidence="2">UPF0301 protein CSEC_2166</fullName>
    </recommendedName>
</protein>
<dbReference type="RefSeq" id="WP_041018528.1">
    <property type="nucleotide sequence ID" value="NZ_CCEJ010000011.1"/>
</dbReference>
<dbReference type="OrthoDB" id="9807486at2"/>
<dbReference type="AlphaFoldDB" id="A0A090D0C1"/>
<evidence type="ECO:0000256" key="1">
    <source>
        <dbReference type="ARBA" id="ARBA00009600"/>
    </source>
</evidence>
<dbReference type="SUPFAM" id="SSF143456">
    <property type="entry name" value="VC0467-like"/>
    <property type="match status" value="1"/>
</dbReference>
<organism evidence="3 4">
    <name type="scientific">Candidatus Criblamydia sequanensis CRIB-18</name>
    <dbReference type="NCBI Taxonomy" id="1437425"/>
    <lineage>
        <taxon>Bacteria</taxon>
        <taxon>Pseudomonadati</taxon>
        <taxon>Chlamydiota</taxon>
        <taxon>Chlamydiia</taxon>
        <taxon>Parachlamydiales</taxon>
        <taxon>Candidatus Criblamydiaceae</taxon>
        <taxon>Candidatus Criblamydia</taxon>
    </lineage>
</organism>
<dbReference type="NCBIfam" id="NF001271">
    <property type="entry name" value="PRK00228.2-3"/>
    <property type="match status" value="1"/>
</dbReference>
<dbReference type="HAMAP" id="MF_00758">
    <property type="entry name" value="UPF0301"/>
    <property type="match status" value="1"/>
</dbReference>
<reference evidence="3" key="2">
    <citation type="submission" date="2014-09" db="EMBL/GenBank/DDBJ databases">
        <title>Criblamydia sequanensis harbors a mega-plasmid encoding arsenite resistance.</title>
        <authorList>
            <person name="Bertelli C."/>
            <person name="Goesmann A."/>
            <person name="Greub G."/>
        </authorList>
    </citation>
    <scope>NUCLEOTIDE SEQUENCE [LARGE SCALE GENOMIC DNA]</scope>
    <source>
        <strain evidence="3">CRIB-18</strain>
    </source>
</reference>
<dbReference type="eggNOG" id="COG1678">
    <property type="taxonomic scope" value="Bacteria"/>
</dbReference>
<dbReference type="EMBL" id="CCEJ010000011">
    <property type="protein sequence ID" value="CDR34972.1"/>
    <property type="molecule type" value="Genomic_DNA"/>
</dbReference>
<dbReference type="STRING" id="1437425.CSEC_2166"/>
<sequence>MESLPYAQIQKGTFLIATPDIEGGIFFRAVVLVCEHNPNGSFGIVINKSLSIDLPEEIINVEELANPHVEIRAGGPVQTNQMMLLHTSSKIPQQTLEVCQNVYLGGDLQFLQESITDSTGPEMFLCFGYSGWGAGQLEREFLDGHWFLHPASQRHIFEIPHDKLWQTLLREMGGKYATISMIPEDLSLN</sequence>
<dbReference type="Pfam" id="PF02622">
    <property type="entry name" value="DUF179"/>
    <property type="match status" value="1"/>
</dbReference>
<dbReference type="PANTHER" id="PTHR30327:SF1">
    <property type="entry name" value="UPF0301 PROTEIN YQGE"/>
    <property type="match status" value="1"/>
</dbReference>
<comment type="caution">
    <text evidence="3">The sequence shown here is derived from an EMBL/GenBank/DDBJ whole genome shotgun (WGS) entry which is preliminary data.</text>
</comment>
<comment type="similarity">
    <text evidence="1 2">Belongs to the UPF0301 (AlgH) family.</text>
</comment>
<dbReference type="Gene3D" id="3.40.1740.10">
    <property type="entry name" value="VC0467-like"/>
    <property type="match status" value="1"/>
</dbReference>
<dbReference type="PANTHER" id="PTHR30327">
    <property type="entry name" value="UNCHARACTERIZED PROTEIN YQGE"/>
    <property type="match status" value="1"/>
</dbReference>
<dbReference type="InterPro" id="IPR003774">
    <property type="entry name" value="AlgH-like"/>
</dbReference>